<dbReference type="Pfam" id="PF01591">
    <property type="entry name" value="6PF2K"/>
    <property type="match status" value="1"/>
</dbReference>
<reference evidence="4 5" key="1">
    <citation type="submission" date="2024-01" db="EMBL/GenBank/DDBJ databases">
        <authorList>
            <consortium name="Genoscope - CEA"/>
            <person name="William W."/>
        </authorList>
    </citation>
    <scope>NUCLEOTIDE SEQUENCE [LARGE SCALE GENOMIC DNA]</scope>
    <source>
        <strain evidence="4 5">29B2s-10</strain>
    </source>
</reference>
<dbReference type="PANTHER" id="PTHR10606">
    <property type="entry name" value="6-PHOSPHOFRUCTO-2-KINASE/FRUCTOSE-2,6-BISPHOSPHATASE"/>
    <property type="match status" value="1"/>
</dbReference>
<evidence type="ECO:0000256" key="1">
    <source>
        <dbReference type="ARBA" id="ARBA00022741"/>
    </source>
</evidence>
<sequence>MTSDPLAKYTPFIPARKSSEHALKLIIIMVGLPARGKSYLSKQIASYLKSQNLETEIYNVGNTRRAEDGKQHDASFFSSSNKANVRLREQFAIHTLTELLNWLYSDEGDKVAIFDATNSTKTRRAALLNVIDNFDATVDYKDTEILFLENIVDDEHIIKSNIMSKLLLSPDYNESLDNEYNSTDIHGGVNSMKLSPSQTIAYQDFQQRLYNYQQVYETIDIEELAILKLGSANNNNVKMIKLYNYGGTFMRAGDISLFNVMTSSQLLQSKKPKQLESTRGYVSKILEFLLGYSYEYATPPEGETIKQNRINYHCVISR</sequence>
<keyword evidence="2" id="KW-0067">ATP-binding</keyword>
<dbReference type="InterPro" id="IPR013079">
    <property type="entry name" value="6Phosfructo_kin"/>
</dbReference>
<dbReference type="Gene3D" id="3.40.50.300">
    <property type="entry name" value="P-loop containing nucleotide triphosphate hydrolases"/>
    <property type="match status" value="1"/>
</dbReference>
<dbReference type="PANTHER" id="PTHR10606:SF32">
    <property type="entry name" value="6-PHOSPHOFRUCTO-2-KINASE 1"/>
    <property type="match status" value="1"/>
</dbReference>
<dbReference type="InterPro" id="IPR027417">
    <property type="entry name" value="P-loop_NTPase"/>
</dbReference>
<evidence type="ECO:0000259" key="3">
    <source>
        <dbReference type="Pfam" id="PF01591"/>
    </source>
</evidence>
<feature type="domain" description="6-phosphofructo-2-kinase" evidence="3">
    <location>
        <begin position="19"/>
        <end position="179"/>
    </location>
</feature>
<evidence type="ECO:0000313" key="5">
    <source>
        <dbReference type="Proteomes" id="UP001497600"/>
    </source>
</evidence>
<dbReference type="EMBL" id="OZ004254">
    <property type="protein sequence ID" value="CAK7897232.1"/>
    <property type="molecule type" value="Genomic_DNA"/>
</dbReference>
<proteinExistence type="predicted"/>
<accession>A0ABP0E7Z1</accession>
<keyword evidence="5" id="KW-1185">Reference proteome</keyword>
<keyword evidence="1" id="KW-0547">Nucleotide-binding</keyword>
<evidence type="ECO:0000313" key="4">
    <source>
        <dbReference type="EMBL" id="CAK7897232.1"/>
    </source>
</evidence>
<dbReference type="SUPFAM" id="SSF52540">
    <property type="entry name" value="P-loop containing nucleoside triphosphate hydrolases"/>
    <property type="match status" value="1"/>
</dbReference>
<dbReference type="Proteomes" id="UP001497600">
    <property type="component" value="Chromosome B"/>
</dbReference>
<gene>
    <name evidence="4" type="ORF">CAAN4_B08834</name>
</gene>
<organism evidence="4 5">
    <name type="scientific">[Candida] anglica</name>
    <dbReference type="NCBI Taxonomy" id="148631"/>
    <lineage>
        <taxon>Eukaryota</taxon>
        <taxon>Fungi</taxon>
        <taxon>Dikarya</taxon>
        <taxon>Ascomycota</taxon>
        <taxon>Saccharomycotina</taxon>
        <taxon>Pichiomycetes</taxon>
        <taxon>Debaryomycetaceae</taxon>
        <taxon>Kurtzmaniella</taxon>
    </lineage>
</organism>
<evidence type="ECO:0000256" key="2">
    <source>
        <dbReference type="ARBA" id="ARBA00022840"/>
    </source>
</evidence>
<dbReference type="InterPro" id="IPR003094">
    <property type="entry name" value="6Pfruct_kin"/>
</dbReference>
<name>A0ABP0E7Z1_9ASCO</name>
<protein>
    <recommendedName>
        <fullName evidence="3">6-phosphofructo-2-kinase domain-containing protein</fullName>
    </recommendedName>
</protein>